<keyword evidence="2 4" id="KW-0106">Calcium</keyword>
<evidence type="ECO:0000313" key="7">
    <source>
        <dbReference type="Proteomes" id="UP000770717"/>
    </source>
</evidence>
<name>A0A8J6F4Z2_ELECQ</name>
<comment type="subunit">
    <text evidence="4">Homopentamer. Pentaxin (or pentraxin) have a discoid arrangement of 5 non-covalently bound subunits.</text>
</comment>
<dbReference type="Gene3D" id="2.60.120.200">
    <property type="match status" value="1"/>
</dbReference>
<dbReference type="InterPro" id="IPR013320">
    <property type="entry name" value="ConA-like_dom_sf"/>
</dbReference>
<sequence length="190" mass="22184">LSLTDLVDDVFTFPNISELSYVLIRTERIAAFTEISLCMRFKTEKDENFTLFSLYTDRHDHSFVVEVREKNMFSLSIYGDQCKILKKLFTRDWTSLCLSWTSDTGDVKLWIHGDYYGRSHFQKGENISGDSIIFIGEKRPSFRGGFDKSQSFIGDIADVNLWDRALTEEEVMEFTYHDNIRGNVITWRAL</sequence>
<dbReference type="AlphaFoldDB" id="A0A8J6F4Z2"/>
<proteinExistence type="inferred from homology"/>
<dbReference type="GO" id="GO:0005576">
    <property type="term" value="C:extracellular region"/>
    <property type="evidence" value="ECO:0007669"/>
    <property type="project" value="UniProtKB-SubCell"/>
</dbReference>
<dbReference type="SUPFAM" id="SSF49899">
    <property type="entry name" value="Concanavalin A-like lectins/glucanases"/>
    <property type="match status" value="1"/>
</dbReference>
<keyword evidence="3" id="KW-1015">Disulfide bond</keyword>
<comment type="cofactor">
    <cofactor evidence="4">
        <name>Ca(2+)</name>
        <dbReference type="ChEBI" id="CHEBI:29108"/>
    </cofactor>
    <text evidence="4">Binds 2 calcium ions per subunit.</text>
</comment>
<gene>
    <name evidence="6" type="ORF">GDO78_010234</name>
</gene>
<dbReference type="InterPro" id="IPR001759">
    <property type="entry name" value="PTX_dom"/>
</dbReference>
<evidence type="ECO:0000256" key="2">
    <source>
        <dbReference type="ARBA" id="ARBA00022837"/>
    </source>
</evidence>
<dbReference type="SMART" id="SM00159">
    <property type="entry name" value="PTX"/>
    <property type="match status" value="1"/>
</dbReference>
<feature type="disulfide bond" evidence="3">
    <location>
        <begin position="38"/>
        <end position="97"/>
    </location>
</feature>
<dbReference type="Pfam" id="PF00354">
    <property type="entry name" value="Pentaxin"/>
    <property type="match status" value="1"/>
</dbReference>
<dbReference type="EMBL" id="WNTK01000006">
    <property type="protein sequence ID" value="KAG9480853.1"/>
    <property type="molecule type" value="Genomic_DNA"/>
</dbReference>
<dbReference type="PROSITE" id="PS51828">
    <property type="entry name" value="PTX_2"/>
    <property type="match status" value="1"/>
</dbReference>
<organism evidence="6 7">
    <name type="scientific">Eleutherodactylus coqui</name>
    <name type="common">Puerto Rican coqui</name>
    <dbReference type="NCBI Taxonomy" id="57060"/>
    <lineage>
        <taxon>Eukaryota</taxon>
        <taxon>Metazoa</taxon>
        <taxon>Chordata</taxon>
        <taxon>Craniata</taxon>
        <taxon>Vertebrata</taxon>
        <taxon>Euteleostomi</taxon>
        <taxon>Amphibia</taxon>
        <taxon>Batrachia</taxon>
        <taxon>Anura</taxon>
        <taxon>Neobatrachia</taxon>
        <taxon>Hyloidea</taxon>
        <taxon>Eleutherodactylidae</taxon>
        <taxon>Eleutherodactylinae</taxon>
        <taxon>Eleutherodactylus</taxon>
        <taxon>Eleutherodactylus</taxon>
    </lineage>
</organism>
<dbReference type="PANTHER" id="PTHR45869">
    <property type="entry name" value="C-REACTIVE PROTEIN-RELATED"/>
    <property type="match status" value="1"/>
</dbReference>
<dbReference type="Proteomes" id="UP000770717">
    <property type="component" value="Unassembled WGS sequence"/>
</dbReference>
<protein>
    <recommendedName>
        <fullName evidence="4">Pentraxin family member</fullName>
    </recommendedName>
</protein>
<keyword evidence="1 4" id="KW-0479">Metal-binding</keyword>
<evidence type="ECO:0000256" key="4">
    <source>
        <dbReference type="RuleBase" id="RU362112"/>
    </source>
</evidence>
<dbReference type="PANTHER" id="PTHR45869:SF8">
    <property type="entry name" value="LAMG-LIKE JELLYROLL FOLD DOMAIN-CONTAINING PROTEIN"/>
    <property type="match status" value="1"/>
</dbReference>
<dbReference type="InterPro" id="IPR051005">
    <property type="entry name" value="Pentraxin_domain"/>
</dbReference>
<accession>A0A8J6F4Z2</accession>
<comment type="subcellular location">
    <subcellularLocation>
        <location evidence="4">Secreted</location>
    </subcellularLocation>
</comment>
<feature type="non-terminal residue" evidence="6">
    <location>
        <position position="1"/>
    </location>
</feature>
<comment type="caution">
    <text evidence="6">The sequence shown here is derived from an EMBL/GenBank/DDBJ whole genome shotgun (WGS) entry which is preliminary data.</text>
</comment>
<feature type="non-terminal residue" evidence="6">
    <location>
        <position position="190"/>
    </location>
</feature>
<dbReference type="PRINTS" id="PR00895">
    <property type="entry name" value="PENTAXIN"/>
</dbReference>
<dbReference type="GO" id="GO:0046872">
    <property type="term" value="F:metal ion binding"/>
    <property type="evidence" value="ECO:0007669"/>
    <property type="project" value="UniProtKB-KW"/>
</dbReference>
<feature type="domain" description="Pentraxin (PTX)" evidence="5">
    <location>
        <begin position="7"/>
        <end position="190"/>
    </location>
</feature>
<keyword evidence="7" id="KW-1185">Reference proteome</keyword>
<reference evidence="6" key="1">
    <citation type="thesis" date="2020" institute="ProQuest LLC" country="789 East Eisenhower Parkway, Ann Arbor, MI, USA">
        <title>Comparative Genomics and Chromosome Evolution.</title>
        <authorList>
            <person name="Mudd A.B."/>
        </authorList>
    </citation>
    <scope>NUCLEOTIDE SEQUENCE</scope>
    <source>
        <strain evidence="6">HN-11 Male</strain>
        <tissue evidence="6">Kidney and liver</tissue>
    </source>
</reference>
<comment type="similarity">
    <text evidence="4">Belongs to the pentraxin family.</text>
</comment>
<evidence type="ECO:0000256" key="3">
    <source>
        <dbReference type="PROSITE-ProRule" id="PRU01172"/>
    </source>
</evidence>
<evidence type="ECO:0000313" key="6">
    <source>
        <dbReference type="EMBL" id="KAG9480853.1"/>
    </source>
</evidence>
<dbReference type="OrthoDB" id="547680at2759"/>
<evidence type="ECO:0000259" key="5">
    <source>
        <dbReference type="PROSITE" id="PS51828"/>
    </source>
</evidence>
<evidence type="ECO:0000256" key="1">
    <source>
        <dbReference type="ARBA" id="ARBA00022723"/>
    </source>
</evidence>